<evidence type="ECO:0000313" key="4">
    <source>
        <dbReference type="Proteomes" id="UP000789759"/>
    </source>
</evidence>
<comment type="caution">
    <text evidence="3">The sequence shown here is derived from an EMBL/GenBank/DDBJ whole genome shotgun (WGS) entry which is preliminary data.</text>
</comment>
<evidence type="ECO:0000256" key="2">
    <source>
        <dbReference type="SAM" id="MobiDB-lite"/>
    </source>
</evidence>
<dbReference type="AlphaFoldDB" id="A0A9N9JE20"/>
<evidence type="ECO:0000256" key="1">
    <source>
        <dbReference type="SAM" id="Coils"/>
    </source>
</evidence>
<feature type="coiled-coil region" evidence="1">
    <location>
        <begin position="158"/>
        <end position="185"/>
    </location>
</feature>
<dbReference type="OrthoDB" id="2429651at2759"/>
<accession>A0A9N9JE20</accession>
<proteinExistence type="predicted"/>
<feature type="region of interest" description="Disordered" evidence="2">
    <location>
        <begin position="218"/>
        <end position="240"/>
    </location>
</feature>
<keyword evidence="4" id="KW-1185">Reference proteome</keyword>
<feature type="compositionally biased region" description="Basic and acidic residues" evidence="2">
    <location>
        <begin position="228"/>
        <end position="240"/>
    </location>
</feature>
<keyword evidence="1" id="KW-0175">Coiled coil</keyword>
<dbReference type="Proteomes" id="UP000789759">
    <property type="component" value="Unassembled WGS sequence"/>
</dbReference>
<organism evidence="3 4">
    <name type="scientific">Cetraspora pellucida</name>
    <dbReference type="NCBI Taxonomy" id="1433469"/>
    <lineage>
        <taxon>Eukaryota</taxon>
        <taxon>Fungi</taxon>
        <taxon>Fungi incertae sedis</taxon>
        <taxon>Mucoromycota</taxon>
        <taxon>Glomeromycotina</taxon>
        <taxon>Glomeromycetes</taxon>
        <taxon>Diversisporales</taxon>
        <taxon>Gigasporaceae</taxon>
        <taxon>Cetraspora</taxon>
    </lineage>
</organism>
<name>A0A9N9JE20_9GLOM</name>
<gene>
    <name evidence="3" type="ORF">CPELLU_LOCUS16185</name>
</gene>
<evidence type="ECO:0000313" key="3">
    <source>
        <dbReference type="EMBL" id="CAG8777187.1"/>
    </source>
</evidence>
<dbReference type="EMBL" id="CAJVQA010023140">
    <property type="protein sequence ID" value="CAG8777187.1"/>
    <property type="molecule type" value="Genomic_DNA"/>
</dbReference>
<sequence>MAEARCLPTLKYVSILLNPIPQYMGQMPSSDYCDMIIQAWASAIPNMMALENANARDFDDAVKVEIIKGKMAGKYAPVPPQNNFVNPAVNIDRTLKTHLSGDRELYSWMRNENIADQNSDQVQQKKKSLAKQNDSIILQSIVSQPVFPSYDEMQKSFQAMLKKQKAESKAEIEKLKTEFKSKISQQSKKSHLPRDPIWSNLSREEALQWLDKAFPLPIANDNEDEEGGYNKEENKWHAPS</sequence>
<reference evidence="3" key="1">
    <citation type="submission" date="2021-06" db="EMBL/GenBank/DDBJ databases">
        <authorList>
            <person name="Kallberg Y."/>
            <person name="Tangrot J."/>
            <person name="Rosling A."/>
        </authorList>
    </citation>
    <scope>NUCLEOTIDE SEQUENCE</scope>
    <source>
        <strain evidence="3">FL966</strain>
    </source>
</reference>
<protein>
    <submittedName>
        <fullName evidence="3">6676_t:CDS:1</fullName>
    </submittedName>
</protein>